<proteinExistence type="predicted"/>
<comment type="caution">
    <text evidence="2">The sequence shown here is derived from an EMBL/GenBank/DDBJ whole genome shotgun (WGS) entry which is preliminary data.</text>
</comment>
<gene>
    <name evidence="2" type="ORF">GCM10011452_27170</name>
</gene>
<protein>
    <submittedName>
        <fullName evidence="2">Lipocalin</fullName>
    </submittedName>
</protein>
<dbReference type="AlphaFoldDB" id="A0A918IXW1"/>
<dbReference type="Pfam" id="PF08212">
    <property type="entry name" value="Lipocalin_2"/>
    <property type="match status" value="1"/>
</dbReference>
<dbReference type="Gene3D" id="2.40.128.20">
    <property type="match status" value="1"/>
</dbReference>
<dbReference type="EMBL" id="BMYQ01000009">
    <property type="protein sequence ID" value="GGW37348.1"/>
    <property type="molecule type" value="Genomic_DNA"/>
</dbReference>
<evidence type="ECO:0000313" key="3">
    <source>
        <dbReference type="Proteomes" id="UP000628984"/>
    </source>
</evidence>
<accession>A0A918IXW1</accession>
<dbReference type="InterPro" id="IPR012674">
    <property type="entry name" value="Calycin"/>
</dbReference>
<evidence type="ECO:0000259" key="1">
    <source>
        <dbReference type="Pfam" id="PF08212"/>
    </source>
</evidence>
<dbReference type="RefSeq" id="WP_189634427.1">
    <property type="nucleotide sequence ID" value="NZ_BMYQ01000009.1"/>
</dbReference>
<dbReference type="PROSITE" id="PS51257">
    <property type="entry name" value="PROKAR_LIPOPROTEIN"/>
    <property type="match status" value="1"/>
</dbReference>
<dbReference type="InterPro" id="IPR000566">
    <property type="entry name" value="Lipocln_cytosolic_FA-bd_dom"/>
</dbReference>
<name>A0A918IXW1_9RHOB</name>
<reference evidence="2" key="2">
    <citation type="submission" date="2020-09" db="EMBL/GenBank/DDBJ databases">
        <authorList>
            <person name="Sun Q."/>
            <person name="Kim S."/>
        </authorList>
    </citation>
    <scope>NUCLEOTIDE SEQUENCE</scope>
    <source>
        <strain evidence="2">KCTC 23714</strain>
    </source>
</reference>
<dbReference type="SUPFAM" id="SSF50814">
    <property type="entry name" value="Lipocalins"/>
    <property type="match status" value="1"/>
</dbReference>
<keyword evidence="3" id="KW-1185">Reference proteome</keyword>
<evidence type="ECO:0000313" key="2">
    <source>
        <dbReference type="EMBL" id="GGW37348.1"/>
    </source>
</evidence>
<reference evidence="2" key="1">
    <citation type="journal article" date="2014" name="Int. J. Syst. Evol. Microbiol.">
        <title>Complete genome sequence of Corynebacterium casei LMG S-19264T (=DSM 44701T), isolated from a smear-ripened cheese.</title>
        <authorList>
            <consortium name="US DOE Joint Genome Institute (JGI-PGF)"/>
            <person name="Walter F."/>
            <person name="Albersmeier A."/>
            <person name="Kalinowski J."/>
            <person name="Ruckert C."/>
        </authorList>
    </citation>
    <scope>NUCLEOTIDE SEQUENCE</scope>
    <source>
        <strain evidence="2">KCTC 23714</strain>
    </source>
</reference>
<organism evidence="2 3">
    <name type="scientific">Gemmobacter lanyuensis</name>
    <dbReference type="NCBI Taxonomy" id="1054497"/>
    <lineage>
        <taxon>Bacteria</taxon>
        <taxon>Pseudomonadati</taxon>
        <taxon>Pseudomonadota</taxon>
        <taxon>Alphaproteobacteria</taxon>
        <taxon>Rhodobacterales</taxon>
        <taxon>Paracoccaceae</taxon>
        <taxon>Gemmobacter</taxon>
    </lineage>
</organism>
<dbReference type="Proteomes" id="UP000628984">
    <property type="component" value="Unassembled WGS sequence"/>
</dbReference>
<feature type="domain" description="Lipocalin/cytosolic fatty-acid binding" evidence="1">
    <location>
        <begin position="47"/>
        <end position="173"/>
    </location>
</feature>
<sequence length="175" mass="18865">MHRLKLIPLFLVLAACLQRTPEPTDLNFRDLGTPIYSNAVMKPDALEGDWTQVAAFTAQPGGCKPGKVRFGAPQGGAVPVRADLCLSGKRQGYDGRAALPAPGRLILEGAGTTALAAPWWVIWADVDMRTLVIGTPSGAMGFILNRGGPLPSDRLKAAREILEWNGYDLERLQVF</sequence>